<evidence type="ECO:0000313" key="3">
    <source>
        <dbReference type="Proteomes" id="UP000247792"/>
    </source>
</evidence>
<reference evidence="2 3" key="1">
    <citation type="submission" date="2018-05" db="EMBL/GenBank/DDBJ databases">
        <title>Genomic Encyclopedia of Type Strains, Phase IV (KMG-IV): sequencing the most valuable type-strain genomes for metagenomic binning, comparative biology and taxonomic classification.</title>
        <authorList>
            <person name="Goeker M."/>
        </authorList>
    </citation>
    <scope>NUCLEOTIDE SEQUENCE [LARGE SCALE GENOMIC DNA]</scope>
    <source>
        <strain evidence="2 3">DSM 19792</strain>
    </source>
</reference>
<feature type="domain" description="JmjC" evidence="1">
    <location>
        <begin position="195"/>
        <end position="346"/>
    </location>
</feature>
<proteinExistence type="predicted"/>
<comment type="caution">
    <text evidence="2">The sequence shown here is derived from an EMBL/GenBank/DDBJ whole genome shotgun (WGS) entry which is preliminary data.</text>
</comment>
<dbReference type="Proteomes" id="UP000247792">
    <property type="component" value="Unassembled WGS sequence"/>
</dbReference>
<protein>
    <recommendedName>
        <fullName evidence="1">JmjC domain-containing protein</fullName>
    </recommendedName>
</protein>
<keyword evidence="3" id="KW-1185">Reference proteome</keyword>
<accession>A0A318IP25</accession>
<evidence type="ECO:0000259" key="1">
    <source>
        <dbReference type="PROSITE" id="PS51184"/>
    </source>
</evidence>
<organism evidence="2 3">
    <name type="scientific">Undibacterium pigrum</name>
    <dbReference type="NCBI Taxonomy" id="401470"/>
    <lineage>
        <taxon>Bacteria</taxon>
        <taxon>Pseudomonadati</taxon>
        <taxon>Pseudomonadota</taxon>
        <taxon>Betaproteobacteria</taxon>
        <taxon>Burkholderiales</taxon>
        <taxon>Oxalobacteraceae</taxon>
        <taxon>Undibacterium</taxon>
    </lineage>
</organism>
<dbReference type="SUPFAM" id="SSF51197">
    <property type="entry name" value="Clavaminate synthase-like"/>
    <property type="match status" value="1"/>
</dbReference>
<dbReference type="SMART" id="SM00558">
    <property type="entry name" value="JmjC"/>
    <property type="match status" value="1"/>
</dbReference>
<dbReference type="PANTHER" id="PTHR12461:SF105">
    <property type="entry name" value="HYPOXIA-INDUCIBLE FACTOR 1-ALPHA INHIBITOR"/>
    <property type="match status" value="1"/>
</dbReference>
<dbReference type="InterPro" id="IPR041667">
    <property type="entry name" value="Cupin_8"/>
</dbReference>
<dbReference type="PROSITE" id="PS51184">
    <property type="entry name" value="JMJC"/>
    <property type="match status" value="1"/>
</dbReference>
<dbReference type="OrthoDB" id="479699at2"/>
<dbReference type="PANTHER" id="PTHR12461">
    <property type="entry name" value="HYPOXIA-INDUCIBLE FACTOR 1 ALPHA INHIBITOR-RELATED"/>
    <property type="match status" value="1"/>
</dbReference>
<evidence type="ECO:0000313" key="2">
    <source>
        <dbReference type="EMBL" id="PXX37209.1"/>
    </source>
</evidence>
<dbReference type="AlphaFoldDB" id="A0A318IP25"/>
<dbReference type="InterPro" id="IPR003347">
    <property type="entry name" value="JmjC_dom"/>
</dbReference>
<name>A0A318IP25_9BURK</name>
<dbReference type="Gene3D" id="2.60.120.650">
    <property type="entry name" value="Cupin"/>
    <property type="match status" value="1"/>
</dbReference>
<dbReference type="Pfam" id="PF13621">
    <property type="entry name" value="Cupin_8"/>
    <property type="match status" value="1"/>
</dbReference>
<gene>
    <name evidence="2" type="ORF">DFR42_11830</name>
</gene>
<sequence length="346" mass="40135">MNAQLGLHAVASQTVQSMSDDWRRWIAENLLLGAHPATLENVLQQNSFSLHTARLEISAALSSPYFQGVQRLKNRLDKRDWVLAIAAKLDQIAPLALERQHQLSGEQFLRDYYQQNRPVIITGMLDDCPARSRWNLAWFREHFSERQVEVQFGRNSDANYEMNSIAHKRQMRFGDYVDLVEKNGHSNDMYMTANNDSSNRKALNELWEDVPSLPEYLKTDQGKQGFFWFGPAGTITPFHHDLTNNFMMQIMGRKRVKLIAPCHLARLQNERHCFTPVDGRNIDLTRFPQLRDVPVLECVLEPGEILFLPVGWWHFVESLDISVTIAATNFRWDNDFFSNYPANHDF</sequence>
<dbReference type="RefSeq" id="WP_110258112.1">
    <property type="nucleotide sequence ID" value="NZ_QJKB01000018.1"/>
</dbReference>
<dbReference type="EMBL" id="QJKB01000018">
    <property type="protein sequence ID" value="PXX37209.1"/>
    <property type="molecule type" value="Genomic_DNA"/>
</dbReference>